<keyword evidence="2" id="KW-0732">Signal</keyword>
<dbReference type="InterPro" id="IPR001611">
    <property type="entry name" value="Leu-rich_rpt"/>
</dbReference>
<dbReference type="EnsemblPlants" id="Solyc12g014355.1.1">
    <property type="protein sequence ID" value="Solyc12g014355.1.1"/>
    <property type="gene ID" value="Solyc12g014355.1"/>
</dbReference>
<comment type="subcellular location">
    <subcellularLocation>
        <location evidence="1">Membrane</location>
        <topology evidence="1">Single-pass type I membrane protein</topology>
    </subcellularLocation>
</comment>
<dbReference type="Gene3D" id="3.80.10.10">
    <property type="entry name" value="Ribonuclease Inhibitor"/>
    <property type="match status" value="2"/>
</dbReference>
<dbReference type="STRING" id="4081.A0A3Q7J5M8"/>
<reference evidence="3" key="2">
    <citation type="submission" date="2019-01" db="UniProtKB">
        <authorList>
            <consortium name="EnsemblPlants"/>
        </authorList>
    </citation>
    <scope>IDENTIFICATION</scope>
    <source>
        <strain evidence="3">cv. Heinz 1706</strain>
    </source>
</reference>
<dbReference type="FunFam" id="3.80.10.10:FF:000838">
    <property type="entry name" value="Probable LRR receptor-like serine/threonine-protein kinase At1g53440"/>
    <property type="match status" value="1"/>
</dbReference>
<protein>
    <recommendedName>
        <fullName evidence="5">Leucine-rich repeat-containing N-terminal plant-type domain-containing protein</fullName>
    </recommendedName>
</protein>
<dbReference type="InterPro" id="IPR032675">
    <property type="entry name" value="LRR_dom_sf"/>
</dbReference>
<accession>A0A3Q7J5M8</accession>
<dbReference type="SUPFAM" id="SSF52058">
    <property type="entry name" value="L domain-like"/>
    <property type="match status" value="1"/>
</dbReference>
<dbReference type="FunFam" id="3.80.10.10:FF:000433">
    <property type="entry name" value="Putative LRR receptor-like serine/threonine-protein kinase isoform A"/>
    <property type="match status" value="1"/>
</dbReference>
<evidence type="ECO:0000256" key="1">
    <source>
        <dbReference type="ARBA" id="ARBA00004479"/>
    </source>
</evidence>
<dbReference type="InterPro" id="IPR051824">
    <property type="entry name" value="LRR_Rcpt-Like_S/T_Kinase"/>
</dbReference>
<organism evidence="3">
    <name type="scientific">Solanum lycopersicum</name>
    <name type="common">Tomato</name>
    <name type="synonym">Lycopersicon esculentum</name>
    <dbReference type="NCBI Taxonomy" id="4081"/>
    <lineage>
        <taxon>Eukaryota</taxon>
        <taxon>Viridiplantae</taxon>
        <taxon>Streptophyta</taxon>
        <taxon>Embryophyta</taxon>
        <taxon>Tracheophyta</taxon>
        <taxon>Spermatophyta</taxon>
        <taxon>Magnoliopsida</taxon>
        <taxon>eudicotyledons</taxon>
        <taxon>Gunneridae</taxon>
        <taxon>Pentapetalae</taxon>
        <taxon>asterids</taxon>
        <taxon>lamiids</taxon>
        <taxon>Solanales</taxon>
        <taxon>Solanaceae</taxon>
        <taxon>Solanoideae</taxon>
        <taxon>Solaneae</taxon>
        <taxon>Solanum</taxon>
        <taxon>Solanum subgen. Lycopersicon</taxon>
    </lineage>
</organism>
<reference evidence="3" key="1">
    <citation type="journal article" date="2012" name="Nature">
        <title>The tomato genome sequence provides insights into fleshy fruit evolution.</title>
        <authorList>
            <consortium name="Tomato Genome Consortium"/>
        </authorList>
    </citation>
    <scope>NUCLEOTIDE SEQUENCE [LARGE SCALE GENOMIC DNA]</scope>
    <source>
        <strain evidence="3">cv. Heinz 1706</strain>
    </source>
</reference>
<dbReference type="PANTHER" id="PTHR48006:SF60">
    <property type="entry name" value="PROTEIN KINASE DOMAIN-CONTAINING PROTEIN"/>
    <property type="match status" value="1"/>
</dbReference>
<evidence type="ECO:0000313" key="3">
    <source>
        <dbReference type="EnsemblPlants" id="Solyc12g014355.1.1"/>
    </source>
</evidence>
<sequence length="388" mass="43366">MDATCIRFCVIFLFLYLLSTFRSVDAQLLPEDEVRVLQTISSKLQNRYWNVSRSSCSQSSGFNMTDPTYDKIMSNITCDCTFNSSSVCHVVTIELKGLNMTGILPPEIANLTHLRELDLSRNYLNGSIPSSYGQLRLTILSLLGNRINGQIPEELGDISTLEQLNLENNLLEGPLPPKLGSLSRLRELFLSANNLNGTIPENFSNLKNMTDFRIDGNSISGTIPDFLGNWTNMDRLDIQGTSMEGPIPATISQLVNMTELRISDLRGEPMQFPNLTALTKMRRLTLRNCSIFGPIPIYVGAMPLKLLDLSNNMLNGTIPGAFEQMDFDNMFLGNNALSGAIPSWMFSKRENMLGCLVFYETPHLSHRHEILSKDLTTEVQKHSLGVDV</sequence>
<feature type="chain" id="PRO_5018715156" description="Leucine-rich repeat-containing N-terminal plant-type domain-containing protein" evidence="2">
    <location>
        <begin position="27"/>
        <end position="388"/>
    </location>
</feature>
<dbReference type="OMA" id="NCTISDE"/>
<name>A0A3Q7J5M8_SOLLC</name>
<dbReference type="Gramene" id="Solyc12g014355.1.1">
    <property type="protein sequence ID" value="Solyc12g014355.1.1"/>
    <property type="gene ID" value="Solyc12g014355.1"/>
</dbReference>
<keyword evidence="4" id="KW-1185">Reference proteome</keyword>
<feature type="signal peptide" evidence="2">
    <location>
        <begin position="1"/>
        <end position="26"/>
    </location>
</feature>
<dbReference type="Proteomes" id="UP000004994">
    <property type="component" value="Chromosome 12"/>
</dbReference>
<proteinExistence type="predicted"/>
<evidence type="ECO:0000313" key="4">
    <source>
        <dbReference type="Proteomes" id="UP000004994"/>
    </source>
</evidence>
<evidence type="ECO:0000256" key="2">
    <source>
        <dbReference type="SAM" id="SignalP"/>
    </source>
</evidence>
<dbReference type="Pfam" id="PF00560">
    <property type="entry name" value="LRR_1"/>
    <property type="match status" value="5"/>
</dbReference>
<dbReference type="AlphaFoldDB" id="A0A3Q7J5M8"/>
<dbReference type="GO" id="GO:0016020">
    <property type="term" value="C:membrane"/>
    <property type="evidence" value="ECO:0007669"/>
    <property type="project" value="UniProtKB-SubCell"/>
</dbReference>
<dbReference type="PANTHER" id="PTHR48006">
    <property type="entry name" value="LEUCINE-RICH REPEAT-CONTAINING PROTEIN DDB_G0281931-RELATED"/>
    <property type="match status" value="1"/>
</dbReference>
<dbReference type="InParanoid" id="A0A3Q7J5M8"/>
<evidence type="ECO:0008006" key="5">
    <source>
        <dbReference type="Google" id="ProtNLM"/>
    </source>
</evidence>